<sequence length="116" mass="13028">MHINAFELCTATNSLTIKFDGQPACSLSAEFLRVMTPSDKEKNTPIGHKKTVAILAIESVAIHGFRIIFDDQHATIITADQLFSLSQRQQVLWQKYLSDIQQHGVSREALINFKSL</sequence>
<dbReference type="Proteomes" id="UP000199308">
    <property type="component" value="Unassembled WGS sequence"/>
</dbReference>
<evidence type="ECO:0000313" key="3">
    <source>
        <dbReference type="Proteomes" id="UP000199308"/>
    </source>
</evidence>
<dbReference type="PANTHER" id="PTHR35303">
    <property type="entry name" value="OS02G0197800 PROTEIN"/>
    <property type="match status" value="1"/>
</dbReference>
<gene>
    <name evidence="2" type="ORF">SAMN05660429_02652</name>
</gene>
<proteinExistence type="predicted"/>
<evidence type="ECO:0000313" key="2">
    <source>
        <dbReference type="EMBL" id="SET77647.1"/>
    </source>
</evidence>
<dbReference type="PANTHER" id="PTHR35303:SF5">
    <property type="entry name" value="OS02G0197800 PROTEIN"/>
    <property type="match status" value="1"/>
</dbReference>
<feature type="domain" description="Gamma-butyrobetaine hydroxylase-like N-terminal" evidence="1">
    <location>
        <begin position="10"/>
        <end position="77"/>
    </location>
</feature>
<reference evidence="2 3" key="1">
    <citation type="submission" date="2016-10" db="EMBL/GenBank/DDBJ databases">
        <authorList>
            <person name="de Groot N.N."/>
        </authorList>
    </citation>
    <scope>NUCLEOTIDE SEQUENCE [LARGE SCALE GENOMIC DNA]</scope>
    <source>
        <strain evidence="2 3">DSM 19706</strain>
    </source>
</reference>
<dbReference type="STRING" id="349064.SAMN05660429_02652"/>
<dbReference type="EMBL" id="FOHK01000014">
    <property type="protein sequence ID" value="SET77647.1"/>
    <property type="molecule type" value="Genomic_DNA"/>
</dbReference>
<dbReference type="AlphaFoldDB" id="A0A1I0H1S2"/>
<protein>
    <submittedName>
        <fullName evidence="2">DUF971 family protein</fullName>
    </submittedName>
</protein>
<organism evidence="2 3">
    <name type="scientific">Thalassotalea agarivorans</name>
    <name type="common">Thalassomonas agarivorans</name>
    <dbReference type="NCBI Taxonomy" id="349064"/>
    <lineage>
        <taxon>Bacteria</taxon>
        <taxon>Pseudomonadati</taxon>
        <taxon>Pseudomonadota</taxon>
        <taxon>Gammaproteobacteria</taxon>
        <taxon>Alteromonadales</taxon>
        <taxon>Colwelliaceae</taxon>
        <taxon>Thalassotalea</taxon>
    </lineage>
</organism>
<dbReference type="InterPro" id="IPR010376">
    <property type="entry name" value="GBBH-like_N"/>
</dbReference>
<name>A0A1I0H1S2_THASX</name>
<evidence type="ECO:0000259" key="1">
    <source>
        <dbReference type="Pfam" id="PF06155"/>
    </source>
</evidence>
<accession>A0A1I0H1S2</accession>
<dbReference type="OrthoDB" id="9794178at2"/>
<dbReference type="Pfam" id="PF06155">
    <property type="entry name" value="GBBH-like_N"/>
    <property type="match status" value="1"/>
</dbReference>
<dbReference type="RefSeq" id="WP_093331438.1">
    <property type="nucleotide sequence ID" value="NZ_AP027363.1"/>
</dbReference>
<keyword evidence="3" id="KW-1185">Reference proteome</keyword>